<sequence length="225" mass="23791">MLLLNFLVVAVSAATSALASPLANVTDGGSSLQGRAGTPSSTGTNNGYYYSFWTDGGGTVTYTNGAAGEYSVSWTNNGDFTAGKGWNPGSSSRAITYSANYNPSGNSYLSVYGWTTNPLVEYYVLESYGTYNPASSLTHKGTVTTDGATYDIYEGTRVNEPSINGTQTFNQYWSIRQSKRTSGTVTFANHVSGWSKVGLSLGTHNYQIVSTEGYESSGSSTVTVS</sequence>
<keyword evidence="1" id="KW-0378">Hydrolase</keyword>
<organism evidence="1 2">
    <name type="scientific">Auriscalpium vulgare</name>
    <dbReference type="NCBI Taxonomy" id="40419"/>
    <lineage>
        <taxon>Eukaryota</taxon>
        <taxon>Fungi</taxon>
        <taxon>Dikarya</taxon>
        <taxon>Basidiomycota</taxon>
        <taxon>Agaricomycotina</taxon>
        <taxon>Agaricomycetes</taxon>
        <taxon>Russulales</taxon>
        <taxon>Auriscalpiaceae</taxon>
        <taxon>Auriscalpium</taxon>
    </lineage>
</organism>
<proteinExistence type="predicted"/>
<keyword evidence="2" id="KW-1185">Reference proteome</keyword>
<dbReference type="EMBL" id="MU275906">
    <property type="protein sequence ID" value="KAI0047375.1"/>
    <property type="molecule type" value="Genomic_DNA"/>
</dbReference>
<gene>
    <name evidence="1" type="ORF">FA95DRAFT_1232654</name>
</gene>
<accession>A0ACB8RTJ8</accession>
<dbReference type="Proteomes" id="UP000814033">
    <property type="component" value="Unassembled WGS sequence"/>
</dbReference>
<evidence type="ECO:0000313" key="1">
    <source>
        <dbReference type="EMBL" id="KAI0047375.1"/>
    </source>
</evidence>
<protein>
    <submittedName>
        <fullName evidence="1">Glycoside hydrolase family 11 protein</fullName>
    </submittedName>
</protein>
<comment type="caution">
    <text evidence="1">The sequence shown here is derived from an EMBL/GenBank/DDBJ whole genome shotgun (WGS) entry which is preliminary data.</text>
</comment>
<name>A0ACB8RTJ8_9AGAM</name>
<evidence type="ECO:0000313" key="2">
    <source>
        <dbReference type="Proteomes" id="UP000814033"/>
    </source>
</evidence>
<reference evidence="1" key="2">
    <citation type="journal article" date="2022" name="New Phytol.">
        <title>Evolutionary transition to the ectomycorrhizal habit in the genomes of a hyperdiverse lineage of mushroom-forming fungi.</title>
        <authorList>
            <person name="Looney B."/>
            <person name="Miyauchi S."/>
            <person name="Morin E."/>
            <person name="Drula E."/>
            <person name="Courty P.E."/>
            <person name="Kohler A."/>
            <person name="Kuo A."/>
            <person name="LaButti K."/>
            <person name="Pangilinan J."/>
            <person name="Lipzen A."/>
            <person name="Riley R."/>
            <person name="Andreopoulos W."/>
            <person name="He G."/>
            <person name="Johnson J."/>
            <person name="Nolan M."/>
            <person name="Tritt A."/>
            <person name="Barry K.W."/>
            <person name="Grigoriev I.V."/>
            <person name="Nagy L.G."/>
            <person name="Hibbett D."/>
            <person name="Henrissat B."/>
            <person name="Matheny P.B."/>
            <person name="Labbe J."/>
            <person name="Martin F.M."/>
        </authorList>
    </citation>
    <scope>NUCLEOTIDE SEQUENCE</scope>
    <source>
        <strain evidence="1">FP105234-sp</strain>
    </source>
</reference>
<reference evidence="1" key="1">
    <citation type="submission" date="2021-02" db="EMBL/GenBank/DDBJ databases">
        <authorList>
            <consortium name="DOE Joint Genome Institute"/>
            <person name="Ahrendt S."/>
            <person name="Looney B.P."/>
            <person name="Miyauchi S."/>
            <person name="Morin E."/>
            <person name="Drula E."/>
            <person name="Courty P.E."/>
            <person name="Chicoki N."/>
            <person name="Fauchery L."/>
            <person name="Kohler A."/>
            <person name="Kuo A."/>
            <person name="Labutti K."/>
            <person name="Pangilinan J."/>
            <person name="Lipzen A."/>
            <person name="Riley R."/>
            <person name="Andreopoulos W."/>
            <person name="He G."/>
            <person name="Johnson J."/>
            <person name="Barry K.W."/>
            <person name="Grigoriev I.V."/>
            <person name="Nagy L."/>
            <person name="Hibbett D."/>
            <person name="Henrissat B."/>
            <person name="Matheny P.B."/>
            <person name="Labbe J."/>
            <person name="Martin F."/>
        </authorList>
    </citation>
    <scope>NUCLEOTIDE SEQUENCE</scope>
    <source>
        <strain evidence="1">FP105234-sp</strain>
    </source>
</reference>